<dbReference type="Gene3D" id="3.40.720.10">
    <property type="entry name" value="Alkaline Phosphatase, subunit A"/>
    <property type="match status" value="1"/>
</dbReference>
<dbReference type="RefSeq" id="WP_251583020.1">
    <property type="nucleotide sequence ID" value="NZ_JBHTKX010000002.1"/>
</dbReference>
<evidence type="ECO:0000313" key="1">
    <source>
        <dbReference type="EMBL" id="MFD1129880.1"/>
    </source>
</evidence>
<dbReference type="InterPro" id="IPR017850">
    <property type="entry name" value="Alkaline_phosphatase_core_sf"/>
</dbReference>
<organism evidence="1 2">
    <name type="scientific">Paenibacillus provencensis</name>
    <dbReference type="NCBI Taxonomy" id="441151"/>
    <lineage>
        <taxon>Bacteria</taxon>
        <taxon>Bacillati</taxon>
        <taxon>Bacillota</taxon>
        <taxon>Bacilli</taxon>
        <taxon>Bacillales</taxon>
        <taxon>Paenibacillaceae</taxon>
        <taxon>Paenibacillus</taxon>
    </lineage>
</organism>
<dbReference type="EMBL" id="JBHTKX010000002">
    <property type="protein sequence ID" value="MFD1129880.1"/>
    <property type="molecule type" value="Genomic_DNA"/>
</dbReference>
<sequence>MIKIGYTLLLIILITCLATGCQYQSSQFEDQDLLHVKSANRDHSKKVMFLLVDSLMAEAIDQGIRQGELPSFKYLIDHGQYYRDMVTSFPTMSVSIDSSLLTGSYPDEHQVPGLVWYSAQEKKLINYGSGPMEIWKHGINRTLSDAIVNLNGNHLSPKRSTIYEDLARKNLKSGSINGLIYRGLSDHTLQLPAWVYGPSSLPQKIHVKGPDLLALGSMANPLENASEDASTHNLPDGLPDRMGLTNKYSVEAVKYLVKQNKLPDFLFAYLPDLDQKMHKSGPPGLEGVKEVDRQLEEMLQAFGSRETAVDKTVFIIAGDSGMTRLLPEDQNAVIDLPDLFTDYKVLRAGEEVTEETDIILAVNETMAYVYPNNTAKPYEEWARVMTADPRIDFVSWKEGGWIHVLQGETNKRLMYRVGGGLVDPYQQNWTIEEAPEVLDLNIDQGSGSLKYGDYPDVLRRLSSALHSHQGDFLVVTAKPGYELADRSSPTHHGGGGHGSIRKDESLVPLIICGTDQQPPKDLRIIDLKLYLQKLLKD</sequence>
<dbReference type="PANTHER" id="PTHR10151:SF120">
    <property type="entry name" value="BIS(5'-ADENOSYL)-TRIPHOSPHATASE"/>
    <property type="match status" value="1"/>
</dbReference>
<name>A0ABW3PVP4_9BACL</name>
<protein>
    <submittedName>
        <fullName evidence="1">Alkaline phosphatase family protein</fullName>
    </submittedName>
</protein>
<reference evidence="2" key="1">
    <citation type="journal article" date="2019" name="Int. J. Syst. Evol. Microbiol.">
        <title>The Global Catalogue of Microorganisms (GCM) 10K type strain sequencing project: providing services to taxonomists for standard genome sequencing and annotation.</title>
        <authorList>
            <consortium name="The Broad Institute Genomics Platform"/>
            <consortium name="The Broad Institute Genome Sequencing Center for Infectious Disease"/>
            <person name="Wu L."/>
            <person name="Ma J."/>
        </authorList>
    </citation>
    <scope>NUCLEOTIDE SEQUENCE [LARGE SCALE GENOMIC DNA]</scope>
    <source>
        <strain evidence="2">CCUG 53519</strain>
    </source>
</reference>
<keyword evidence="2" id="KW-1185">Reference proteome</keyword>
<accession>A0ABW3PVP4</accession>
<dbReference type="SUPFAM" id="SSF53649">
    <property type="entry name" value="Alkaline phosphatase-like"/>
    <property type="match status" value="1"/>
</dbReference>
<dbReference type="PROSITE" id="PS51257">
    <property type="entry name" value="PROKAR_LIPOPROTEIN"/>
    <property type="match status" value="1"/>
</dbReference>
<evidence type="ECO:0000313" key="2">
    <source>
        <dbReference type="Proteomes" id="UP001597169"/>
    </source>
</evidence>
<proteinExistence type="predicted"/>
<dbReference type="PANTHER" id="PTHR10151">
    <property type="entry name" value="ECTONUCLEOTIDE PYROPHOSPHATASE/PHOSPHODIESTERASE"/>
    <property type="match status" value="1"/>
</dbReference>
<dbReference type="Proteomes" id="UP001597169">
    <property type="component" value="Unassembled WGS sequence"/>
</dbReference>
<dbReference type="InterPro" id="IPR002591">
    <property type="entry name" value="Phosphodiest/P_Trfase"/>
</dbReference>
<dbReference type="Pfam" id="PF01663">
    <property type="entry name" value="Phosphodiest"/>
    <property type="match status" value="1"/>
</dbReference>
<comment type="caution">
    <text evidence="1">The sequence shown here is derived from an EMBL/GenBank/DDBJ whole genome shotgun (WGS) entry which is preliminary data.</text>
</comment>
<gene>
    <name evidence="1" type="ORF">ACFQ3J_17065</name>
</gene>